<dbReference type="SMART" id="SM00028">
    <property type="entry name" value="TPR"/>
    <property type="match status" value="3"/>
</dbReference>
<dbReference type="PANTHER" id="PTHR46423:SF1">
    <property type="entry name" value="RNA POLYMERASE II-ASSOCIATED PROTEIN 3"/>
    <property type="match status" value="1"/>
</dbReference>
<accession>A0A8H6XU58</accession>
<evidence type="ECO:0000313" key="8">
    <source>
        <dbReference type="Proteomes" id="UP000623467"/>
    </source>
</evidence>
<dbReference type="InterPro" id="IPR011990">
    <property type="entry name" value="TPR-like_helical_dom_sf"/>
</dbReference>
<evidence type="ECO:0000256" key="3">
    <source>
        <dbReference type="ARBA" id="ARBA00022803"/>
    </source>
</evidence>
<dbReference type="PROSITE" id="PS01360">
    <property type="entry name" value="ZF_MYND_1"/>
    <property type="match status" value="1"/>
</dbReference>
<name>A0A8H6XU58_9AGAR</name>
<protein>
    <submittedName>
        <fullName evidence="7">RNA polymerase II-associated protein 3</fullName>
    </submittedName>
</protein>
<dbReference type="Gene3D" id="6.10.140.2220">
    <property type="match status" value="1"/>
</dbReference>
<reference evidence="7" key="1">
    <citation type="submission" date="2020-05" db="EMBL/GenBank/DDBJ databases">
        <title>Mycena genomes resolve the evolution of fungal bioluminescence.</title>
        <authorList>
            <person name="Tsai I.J."/>
        </authorList>
    </citation>
    <scope>NUCLEOTIDE SEQUENCE</scope>
    <source>
        <strain evidence="7">160909Yilan</strain>
    </source>
</reference>
<dbReference type="PANTHER" id="PTHR46423">
    <property type="entry name" value="RNA POLYMERASE II-ASSOCIATED PROTEIN 3"/>
    <property type="match status" value="1"/>
</dbReference>
<dbReference type="GO" id="GO:0101031">
    <property type="term" value="C:protein folding chaperone complex"/>
    <property type="evidence" value="ECO:0007669"/>
    <property type="project" value="TreeGrafter"/>
</dbReference>
<keyword evidence="8" id="KW-1185">Reference proteome</keyword>
<comment type="caution">
    <text evidence="7">The sequence shown here is derived from an EMBL/GenBank/DDBJ whole genome shotgun (WGS) entry which is preliminary data.</text>
</comment>
<dbReference type="Pfam" id="PF01753">
    <property type="entry name" value="zf-MYND"/>
    <property type="match status" value="1"/>
</dbReference>
<dbReference type="InterPro" id="IPR019734">
    <property type="entry name" value="TPR_rpt"/>
</dbReference>
<dbReference type="OrthoDB" id="3271251at2759"/>
<keyword evidence="1" id="KW-0479">Metal-binding</keyword>
<dbReference type="Gene3D" id="1.25.40.10">
    <property type="entry name" value="Tetratricopeptide repeat domain"/>
    <property type="match status" value="1"/>
</dbReference>
<dbReference type="InterPro" id="IPR051966">
    <property type="entry name" value="RPAP3"/>
</dbReference>
<evidence type="ECO:0000256" key="1">
    <source>
        <dbReference type="ARBA" id="ARBA00022723"/>
    </source>
</evidence>
<evidence type="ECO:0000256" key="4">
    <source>
        <dbReference type="ARBA" id="ARBA00022833"/>
    </source>
</evidence>
<keyword evidence="4" id="KW-0862">Zinc</keyword>
<dbReference type="AlphaFoldDB" id="A0A8H6XU58"/>
<gene>
    <name evidence="7" type="ORF">MSAN_01801100</name>
</gene>
<dbReference type="EMBL" id="JACAZH010000018">
    <property type="protein sequence ID" value="KAF7346636.1"/>
    <property type="molecule type" value="Genomic_DNA"/>
</dbReference>
<dbReference type="Proteomes" id="UP000623467">
    <property type="component" value="Unassembled WGS sequence"/>
</dbReference>
<evidence type="ECO:0000259" key="6">
    <source>
        <dbReference type="PROSITE" id="PS50865"/>
    </source>
</evidence>
<evidence type="ECO:0000313" key="7">
    <source>
        <dbReference type="EMBL" id="KAF7346636.1"/>
    </source>
</evidence>
<dbReference type="PROSITE" id="PS50865">
    <property type="entry name" value="ZF_MYND_2"/>
    <property type="match status" value="1"/>
</dbReference>
<feature type="domain" description="MYND-type" evidence="6">
    <location>
        <begin position="187"/>
        <end position="228"/>
    </location>
</feature>
<proteinExistence type="predicted"/>
<dbReference type="SUPFAM" id="SSF144232">
    <property type="entry name" value="HIT/MYND zinc finger-like"/>
    <property type="match status" value="1"/>
</dbReference>
<evidence type="ECO:0000256" key="5">
    <source>
        <dbReference type="PROSITE-ProRule" id="PRU00134"/>
    </source>
</evidence>
<dbReference type="InterPro" id="IPR002893">
    <property type="entry name" value="Znf_MYND"/>
</dbReference>
<keyword evidence="3" id="KW-0802">TPR repeat</keyword>
<dbReference type="SUPFAM" id="SSF48452">
    <property type="entry name" value="TPR-like"/>
    <property type="match status" value="1"/>
</dbReference>
<sequence length="419" mass="47619">MADFPDEATRLNDEGTKLFEEGRFQEAGELYERANETDTTNSPMYLANLALVELRLDRNEKAEIYATQALLRDPRDLKARYRRGLARWARARHFEAFVDLASALTLDPTDKLTIAAFAKLSDVFEAEGEYVACLSPMRILQAEYPSAYGSPSAPRPQNSQTVSRADGAIVIPDDTLRVPKNRKGGACALCKNFAWDRKRVRACSGCTTAFYCDEICQRKHWPEHKKDCIPYDKTFALTMHLCKNLLQHRFIHMHLTIYALRSIGALHHSPPLPYPTFLLVLVGLVPLELGPKARRRISIRNIIHVPLAVTDKQTRDSYFRQREQMRKTSGDPNAAGIFFMVTPLITEAEHQSDPSQALTLMDRVEPLLVLMMNQSTRSMGIESHAFGVGRKLTPDLDELYWSLEDELANDVENYYGLQR</sequence>
<keyword evidence="2 5" id="KW-0863">Zinc-finger</keyword>
<organism evidence="7 8">
    <name type="scientific">Mycena sanguinolenta</name>
    <dbReference type="NCBI Taxonomy" id="230812"/>
    <lineage>
        <taxon>Eukaryota</taxon>
        <taxon>Fungi</taxon>
        <taxon>Dikarya</taxon>
        <taxon>Basidiomycota</taxon>
        <taxon>Agaricomycotina</taxon>
        <taxon>Agaricomycetes</taxon>
        <taxon>Agaricomycetidae</taxon>
        <taxon>Agaricales</taxon>
        <taxon>Marasmiineae</taxon>
        <taxon>Mycenaceae</taxon>
        <taxon>Mycena</taxon>
    </lineage>
</organism>
<dbReference type="GO" id="GO:0008270">
    <property type="term" value="F:zinc ion binding"/>
    <property type="evidence" value="ECO:0007669"/>
    <property type="project" value="UniProtKB-KW"/>
</dbReference>
<evidence type="ECO:0000256" key="2">
    <source>
        <dbReference type="ARBA" id="ARBA00022771"/>
    </source>
</evidence>